<sequence>MYKTLKAWANKLSFAVKLISYSRVKTLVRLLITESPGAVIARAKRFWQLKRYQKLGGTPPQSWNDSEDNVCPDLIVSDVSEFEVTLPLNIPTFDDIEVSIIVPVYNQWDYTVRCIHSIIENVEGVSFEVIVADDCSTDETINAQRHLPNAKIVRPEENQGFLKNCNFAAKHAVGDFIVLLNNDTVVHEHWLSSLLSTIKRDDDIGIVGSKLVYPDGTLQEAGGIVWRDGSAWNYGNGRNPSLPEYNYYKEVDYISGASVLIRATCWHQLEGFDTRYAPAYYEDTDFCFALRDLGYKTVFQPQSVVTHFEGKSHGTNTASGLKAYQVTNQKKFREKWHNILRTEHSANGQGGFVARDRSRNKKSILLIDHYVPWYDQDAGSRSTFMYVKFFVDAGYNVKFIGDNFYPHQPYTQVLESMGVEVLYGGHYAENWRGWFLEHQSFIDVVYFHRPHIAPKYLPFIKQHSAAKLVYQCHDLHHWRLARAAEISSCEKTKQEAQHWKGVELDIFDSVDVGLTFSHDEKAYLDALNLKSDIQQVPLFVYDKPSSPDSQLPFAKRQDLLFVGGFGHAPNEEGVLWFLESVWPFVQQRLPDICFHIVGSKMPDAIKAYGSDTVIIHGFVSDEELATLYRKVSVNILPLLHGAGVKGKLVESLFYGTPVVSTAIGLEGINAADYGLVASNTPQKFADQVAKLVMNEQDWQRQMSQQQQLFIDNFSRGAVAEHIKRVF</sequence>
<keyword evidence="2" id="KW-0808">Transferase</keyword>
<dbReference type="InterPro" id="IPR001173">
    <property type="entry name" value="Glyco_trans_2-like"/>
</dbReference>
<protein>
    <submittedName>
        <fullName evidence="2">Glycosyltransferase</fullName>
    </submittedName>
</protein>
<organism evidence="2 3">
    <name type="scientific">Shewanella maritima</name>
    <dbReference type="NCBI Taxonomy" id="2520507"/>
    <lineage>
        <taxon>Bacteria</taxon>
        <taxon>Pseudomonadati</taxon>
        <taxon>Pseudomonadota</taxon>
        <taxon>Gammaproteobacteria</taxon>
        <taxon>Alteromonadales</taxon>
        <taxon>Shewanellaceae</taxon>
        <taxon>Shewanella</taxon>
    </lineage>
</organism>
<evidence type="ECO:0000259" key="1">
    <source>
        <dbReference type="Pfam" id="PF00535"/>
    </source>
</evidence>
<dbReference type="OrthoDB" id="9806824at2"/>
<keyword evidence="3" id="KW-1185">Reference proteome</keyword>
<reference evidence="2 3" key="1">
    <citation type="submission" date="2019-02" db="EMBL/GenBank/DDBJ databases">
        <title>Shewanella sp. D4-2 isolated from Dokdo Island.</title>
        <authorList>
            <person name="Baek K."/>
        </authorList>
    </citation>
    <scope>NUCLEOTIDE SEQUENCE [LARGE SCALE GENOMIC DNA]</scope>
    <source>
        <strain evidence="2 3">D4-2</strain>
    </source>
</reference>
<dbReference type="SUPFAM" id="SSF53448">
    <property type="entry name" value="Nucleotide-diphospho-sugar transferases"/>
    <property type="match status" value="1"/>
</dbReference>
<dbReference type="EMBL" id="CP036200">
    <property type="protein sequence ID" value="QBF81854.1"/>
    <property type="molecule type" value="Genomic_DNA"/>
</dbReference>
<dbReference type="Proteomes" id="UP000291106">
    <property type="component" value="Chromosome"/>
</dbReference>
<evidence type="ECO:0000313" key="2">
    <source>
        <dbReference type="EMBL" id="QBF81854.1"/>
    </source>
</evidence>
<proteinExistence type="predicted"/>
<dbReference type="Pfam" id="PF13692">
    <property type="entry name" value="Glyco_trans_1_4"/>
    <property type="match status" value="1"/>
</dbReference>
<dbReference type="KEGG" id="smai:EXU30_03435"/>
<dbReference type="GO" id="GO:0016740">
    <property type="term" value="F:transferase activity"/>
    <property type="evidence" value="ECO:0007669"/>
    <property type="project" value="UniProtKB-KW"/>
</dbReference>
<dbReference type="RefSeq" id="WP_130597828.1">
    <property type="nucleotide sequence ID" value="NZ_CP036200.1"/>
</dbReference>
<dbReference type="SUPFAM" id="SSF53756">
    <property type="entry name" value="UDP-Glycosyltransferase/glycogen phosphorylase"/>
    <property type="match status" value="1"/>
</dbReference>
<accession>A0A411PEE1</accession>
<dbReference type="InterPro" id="IPR029044">
    <property type="entry name" value="Nucleotide-diphossugar_trans"/>
</dbReference>
<dbReference type="PANTHER" id="PTHR43179">
    <property type="entry name" value="RHAMNOSYLTRANSFERASE WBBL"/>
    <property type="match status" value="1"/>
</dbReference>
<dbReference type="AlphaFoldDB" id="A0A411PEE1"/>
<dbReference type="PANTHER" id="PTHR43179:SF7">
    <property type="entry name" value="RHAMNOSYLTRANSFERASE WBBL"/>
    <property type="match status" value="1"/>
</dbReference>
<gene>
    <name evidence="2" type="ORF">EXU30_03435</name>
</gene>
<dbReference type="Gene3D" id="3.40.50.2000">
    <property type="entry name" value="Glycogen Phosphorylase B"/>
    <property type="match status" value="2"/>
</dbReference>
<dbReference type="CDD" id="cd03801">
    <property type="entry name" value="GT4_PimA-like"/>
    <property type="match status" value="1"/>
</dbReference>
<dbReference type="Pfam" id="PF00535">
    <property type="entry name" value="Glycos_transf_2"/>
    <property type="match status" value="1"/>
</dbReference>
<evidence type="ECO:0000313" key="3">
    <source>
        <dbReference type="Proteomes" id="UP000291106"/>
    </source>
</evidence>
<feature type="domain" description="Glycosyltransferase 2-like" evidence="1">
    <location>
        <begin position="99"/>
        <end position="224"/>
    </location>
</feature>
<name>A0A411PEE1_9GAMM</name>
<dbReference type="Gene3D" id="3.90.550.10">
    <property type="entry name" value="Spore Coat Polysaccharide Biosynthesis Protein SpsA, Chain A"/>
    <property type="match status" value="1"/>
</dbReference>
<dbReference type="CDD" id="cd04186">
    <property type="entry name" value="GT_2_like_c"/>
    <property type="match status" value="1"/>
</dbReference>